<dbReference type="Pfam" id="PF00899">
    <property type="entry name" value="ThiF"/>
    <property type="match status" value="1"/>
</dbReference>
<dbReference type="GO" id="GO:0008641">
    <property type="term" value="F:ubiquitin-like modifier activating enzyme activity"/>
    <property type="evidence" value="ECO:0007669"/>
    <property type="project" value="InterPro"/>
</dbReference>
<accession>A0A4R4FI99</accession>
<dbReference type="EMBL" id="SMMX01000001">
    <property type="protein sequence ID" value="TDA23462.1"/>
    <property type="molecule type" value="Genomic_DNA"/>
</dbReference>
<name>A0A4R4FI99_9FIRM</name>
<dbReference type="GO" id="GO:0061503">
    <property type="term" value="F:tRNA threonylcarbamoyladenosine dehydratase"/>
    <property type="evidence" value="ECO:0007669"/>
    <property type="project" value="TreeGrafter"/>
</dbReference>
<evidence type="ECO:0000313" key="3">
    <source>
        <dbReference type="Proteomes" id="UP000295710"/>
    </source>
</evidence>
<gene>
    <name evidence="2" type="ORF">E1963_01635</name>
</gene>
<dbReference type="GO" id="GO:0061504">
    <property type="term" value="P:cyclic threonylcarbamoyladenosine biosynthetic process"/>
    <property type="evidence" value="ECO:0007669"/>
    <property type="project" value="TreeGrafter"/>
</dbReference>
<dbReference type="InterPro" id="IPR045886">
    <property type="entry name" value="ThiF/MoeB/HesA"/>
</dbReference>
<dbReference type="Gene3D" id="3.40.50.720">
    <property type="entry name" value="NAD(P)-binding Rossmann-like Domain"/>
    <property type="match status" value="1"/>
</dbReference>
<evidence type="ECO:0000313" key="2">
    <source>
        <dbReference type="EMBL" id="TDA23462.1"/>
    </source>
</evidence>
<sequence length="245" mass="26642">MINEFSRTELLIGAEKLQRLRECTVMVLGIGGVGSHCTEALARCGVGRLVLVDNDTVSLTNINRQSVAAHSTVGRLKTDVMRERIKDICPDTEVVTNETFVLQDNVETLFGERPDYIIDAIDTVTAKIAVVQKAVEYGIPIISSMGTGNKLHAGLFEIADISRTSVCPLCKVMRKELRARGIRHLKVLYSKEQPVDISARETEEEKGSRRSLPGSISFVPPVAGLLIAGEAVRDMIAEGPDPGGE</sequence>
<dbReference type="Proteomes" id="UP000295710">
    <property type="component" value="Unassembled WGS sequence"/>
</dbReference>
<dbReference type="PANTHER" id="PTHR43267:SF1">
    <property type="entry name" value="TRNA THREONYLCARBAMOYLADENOSINE DEHYDRATASE"/>
    <property type="match status" value="1"/>
</dbReference>
<dbReference type="SUPFAM" id="SSF69572">
    <property type="entry name" value="Activating enzymes of the ubiquitin-like proteins"/>
    <property type="match status" value="1"/>
</dbReference>
<dbReference type="InterPro" id="IPR000594">
    <property type="entry name" value="ThiF_NAD_FAD-bd"/>
</dbReference>
<protein>
    <submittedName>
        <fullName evidence="2">tRNA threonylcarbamoyladenosine dehydratase</fullName>
    </submittedName>
</protein>
<dbReference type="InterPro" id="IPR035985">
    <property type="entry name" value="Ubiquitin-activating_enz"/>
</dbReference>
<comment type="caution">
    <text evidence="2">The sequence shown here is derived from an EMBL/GenBank/DDBJ whole genome shotgun (WGS) entry which is preliminary data.</text>
</comment>
<dbReference type="AlphaFoldDB" id="A0A4R4FI99"/>
<dbReference type="RefSeq" id="WP_132274380.1">
    <property type="nucleotide sequence ID" value="NZ_JAOBST010000027.1"/>
</dbReference>
<proteinExistence type="predicted"/>
<keyword evidence="3" id="KW-1185">Reference proteome</keyword>
<feature type="domain" description="THIF-type NAD/FAD binding fold" evidence="1">
    <location>
        <begin position="10"/>
        <end position="234"/>
    </location>
</feature>
<dbReference type="PANTHER" id="PTHR43267">
    <property type="entry name" value="TRNA THREONYLCARBAMOYLADENOSINE DEHYDRATASE"/>
    <property type="match status" value="1"/>
</dbReference>
<evidence type="ECO:0000259" key="1">
    <source>
        <dbReference type="Pfam" id="PF00899"/>
    </source>
</evidence>
<dbReference type="CDD" id="cd00755">
    <property type="entry name" value="YgdL_like"/>
    <property type="match status" value="1"/>
</dbReference>
<organism evidence="2 3">
    <name type="scientific">Extibacter muris</name>
    <dbReference type="NCBI Taxonomy" id="1796622"/>
    <lineage>
        <taxon>Bacteria</taxon>
        <taxon>Bacillati</taxon>
        <taxon>Bacillota</taxon>
        <taxon>Clostridia</taxon>
        <taxon>Lachnospirales</taxon>
        <taxon>Lachnospiraceae</taxon>
        <taxon>Extibacter</taxon>
    </lineage>
</organism>
<reference evidence="2 3" key="1">
    <citation type="journal article" date="2016" name="Nat. Microbiol.">
        <title>The Mouse Intestinal Bacterial Collection (miBC) provides host-specific insight into cultured diversity and functional potential of the gut microbiota.</title>
        <authorList>
            <person name="Lagkouvardos I."/>
            <person name="Pukall R."/>
            <person name="Abt B."/>
            <person name="Foesel B.U."/>
            <person name="Meier-Kolthoff J.P."/>
            <person name="Kumar N."/>
            <person name="Bresciani A."/>
            <person name="Martinez I."/>
            <person name="Just S."/>
            <person name="Ziegler C."/>
            <person name="Brugiroux S."/>
            <person name="Garzetti D."/>
            <person name="Wenning M."/>
            <person name="Bui T.P."/>
            <person name="Wang J."/>
            <person name="Hugenholtz F."/>
            <person name="Plugge C.M."/>
            <person name="Peterson D.A."/>
            <person name="Hornef M.W."/>
            <person name="Baines J.F."/>
            <person name="Smidt H."/>
            <person name="Walter J."/>
            <person name="Kristiansen K."/>
            <person name="Nielsen H.B."/>
            <person name="Haller D."/>
            <person name="Overmann J."/>
            <person name="Stecher B."/>
            <person name="Clavel T."/>
        </authorList>
    </citation>
    <scope>NUCLEOTIDE SEQUENCE [LARGE SCALE GENOMIC DNA]</scope>
    <source>
        <strain evidence="2 3">DSM 28560</strain>
    </source>
</reference>